<keyword evidence="2" id="KW-1185">Reference proteome</keyword>
<proteinExistence type="predicted"/>
<sequence>MSCESLGYDIENVSSYVVSAMGSPCQARLPIATREELGTLTHQFPRSPRRMDLLLDDMVWIKRSLCISLAYMNGKVEFR</sequence>
<comment type="caution">
    <text evidence="1">The sequence shown here is derived from an EMBL/GenBank/DDBJ whole genome shotgun (WGS) entry which is preliminary data.</text>
</comment>
<reference evidence="1" key="1">
    <citation type="submission" date="2021-06" db="EMBL/GenBank/DDBJ databases">
        <title>Parelaphostrongylus tenuis whole genome reference sequence.</title>
        <authorList>
            <person name="Garwood T.J."/>
            <person name="Larsen P.A."/>
            <person name="Fountain-Jones N.M."/>
            <person name="Garbe J.R."/>
            <person name="Macchietto M.G."/>
            <person name="Kania S.A."/>
            <person name="Gerhold R.W."/>
            <person name="Richards J.E."/>
            <person name="Wolf T.M."/>
        </authorList>
    </citation>
    <scope>NUCLEOTIDE SEQUENCE</scope>
    <source>
        <strain evidence="1">MNPRO001-30</strain>
        <tissue evidence="1">Meninges</tissue>
    </source>
</reference>
<dbReference type="Proteomes" id="UP001196413">
    <property type="component" value="Unassembled WGS sequence"/>
</dbReference>
<gene>
    <name evidence="1" type="ORF">KIN20_028905</name>
</gene>
<name>A0AAD5R1G9_PARTN</name>
<dbReference type="AlphaFoldDB" id="A0AAD5R1G9"/>
<evidence type="ECO:0000313" key="2">
    <source>
        <dbReference type="Proteomes" id="UP001196413"/>
    </source>
</evidence>
<organism evidence="1 2">
    <name type="scientific">Parelaphostrongylus tenuis</name>
    <name type="common">Meningeal worm</name>
    <dbReference type="NCBI Taxonomy" id="148309"/>
    <lineage>
        <taxon>Eukaryota</taxon>
        <taxon>Metazoa</taxon>
        <taxon>Ecdysozoa</taxon>
        <taxon>Nematoda</taxon>
        <taxon>Chromadorea</taxon>
        <taxon>Rhabditida</taxon>
        <taxon>Rhabditina</taxon>
        <taxon>Rhabditomorpha</taxon>
        <taxon>Strongyloidea</taxon>
        <taxon>Metastrongylidae</taxon>
        <taxon>Parelaphostrongylus</taxon>
    </lineage>
</organism>
<accession>A0AAD5R1G9</accession>
<dbReference type="EMBL" id="JAHQIW010006033">
    <property type="protein sequence ID" value="KAJ1367885.1"/>
    <property type="molecule type" value="Genomic_DNA"/>
</dbReference>
<protein>
    <submittedName>
        <fullName evidence="1">Uncharacterized protein</fullName>
    </submittedName>
</protein>
<evidence type="ECO:0000313" key="1">
    <source>
        <dbReference type="EMBL" id="KAJ1367885.1"/>
    </source>
</evidence>